<protein>
    <submittedName>
        <fullName evidence="2">Uncharacterized protein</fullName>
    </submittedName>
</protein>
<evidence type="ECO:0000256" key="1">
    <source>
        <dbReference type="SAM" id="MobiDB-lite"/>
    </source>
</evidence>
<dbReference type="AlphaFoldDB" id="A0A0F4JK26"/>
<sequence length="180" mass="19533">MVGVIGGWETGVKATRKPRTGGWPWRPQWEELARLRVELEHRGLLREWGPVPADPPRAGQTAGVTGPHAGPGLTSRLVIALPETRWAPLVRGVHWTNQPHVEALQAWADRWGAGPAAEDGAAALRIYQDGDEHFTAGFTARWSNRAPPRLVRYGTSTTSAGSVRAAATRLLDVTGWGSLD</sequence>
<gene>
    <name evidence="2" type="ORF">VR44_11495</name>
</gene>
<accession>A0A0F4JK26</accession>
<name>A0A0F4JK26_9ACTN</name>
<proteinExistence type="predicted"/>
<organism evidence="2 3">
    <name type="scientific">Streptomyces katrae</name>
    <dbReference type="NCBI Taxonomy" id="68223"/>
    <lineage>
        <taxon>Bacteria</taxon>
        <taxon>Bacillati</taxon>
        <taxon>Actinomycetota</taxon>
        <taxon>Actinomycetes</taxon>
        <taxon>Kitasatosporales</taxon>
        <taxon>Streptomycetaceae</taxon>
        <taxon>Streptomyces</taxon>
    </lineage>
</organism>
<dbReference type="EMBL" id="JZWV01000268">
    <property type="protein sequence ID" value="KJY34692.1"/>
    <property type="molecule type" value="Genomic_DNA"/>
</dbReference>
<dbReference type="PATRIC" id="fig|68223.7.peg.6201"/>
<dbReference type="Proteomes" id="UP000033551">
    <property type="component" value="Unassembled WGS sequence"/>
</dbReference>
<comment type="caution">
    <text evidence="2">The sequence shown here is derived from an EMBL/GenBank/DDBJ whole genome shotgun (WGS) entry which is preliminary data.</text>
</comment>
<evidence type="ECO:0000313" key="2">
    <source>
        <dbReference type="EMBL" id="KJY34692.1"/>
    </source>
</evidence>
<feature type="region of interest" description="Disordered" evidence="1">
    <location>
        <begin position="48"/>
        <end position="69"/>
    </location>
</feature>
<keyword evidence="3" id="KW-1185">Reference proteome</keyword>
<evidence type="ECO:0000313" key="3">
    <source>
        <dbReference type="Proteomes" id="UP000033551"/>
    </source>
</evidence>
<reference evidence="2 3" key="1">
    <citation type="submission" date="2015-02" db="EMBL/GenBank/DDBJ databases">
        <authorList>
            <person name="Ju K.-S."/>
            <person name="Doroghazi J.R."/>
            <person name="Metcalf W."/>
        </authorList>
    </citation>
    <scope>NUCLEOTIDE SEQUENCE [LARGE SCALE GENOMIC DNA]</scope>
    <source>
        <strain evidence="2 3">NRRL ISP-5550</strain>
    </source>
</reference>